<protein>
    <submittedName>
        <fullName evidence="3">Uncharacterized protein</fullName>
    </submittedName>
</protein>
<evidence type="ECO:0000313" key="4">
    <source>
        <dbReference type="Proteomes" id="UP000310158"/>
    </source>
</evidence>
<feature type="compositionally biased region" description="Polar residues" evidence="2">
    <location>
        <begin position="119"/>
        <end position="129"/>
    </location>
</feature>
<evidence type="ECO:0000256" key="1">
    <source>
        <dbReference type="SAM" id="Coils"/>
    </source>
</evidence>
<feature type="region of interest" description="Disordered" evidence="2">
    <location>
        <begin position="281"/>
        <end position="300"/>
    </location>
</feature>
<gene>
    <name evidence="3" type="ORF">EW146_g10198</name>
</gene>
<feature type="region of interest" description="Disordered" evidence="2">
    <location>
        <begin position="447"/>
        <end position="470"/>
    </location>
</feature>
<keyword evidence="1" id="KW-0175">Coiled coil</keyword>
<evidence type="ECO:0000313" key="3">
    <source>
        <dbReference type="EMBL" id="THH04367.1"/>
    </source>
</evidence>
<organism evidence="3 4">
    <name type="scientific">Bondarzewia mesenterica</name>
    <dbReference type="NCBI Taxonomy" id="1095465"/>
    <lineage>
        <taxon>Eukaryota</taxon>
        <taxon>Fungi</taxon>
        <taxon>Dikarya</taxon>
        <taxon>Basidiomycota</taxon>
        <taxon>Agaricomycotina</taxon>
        <taxon>Agaricomycetes</taxon>
        <taxon>Russulales</taxon>
        <taxon>Bondarzewiaceae</taxon>
        <taxon>Bondarzewia</taxon>
    </lineage>
</organism>
<dbReference type="AlphaFoldDB" id="A0A4S4L027"/>
<feature type="compositionally biased region" description="Low complexity" evidence="2">
    <location>
        <begin position="565"/>
        <end position="578"/>
    </location>
</feature>
<feature type="region of interest" description="Disordered" evidence="2">
    <location>
        <begin position="1"/>
        <end position="136"/>
    </location>
</feature>
<feature type="coiled-coil region" evidence="1">
    <location>
        <begin position="381"/>
        <end position="415"/>
    </location>
</feature>
<keyword evidence="4" id="KW-1185">Reference proteome</keyword>
<feature type="compositionally biased region" description="Polar residues" evidence="2">
    <location>
        <begin position="70"/>
        <end position="79"/>
    </location>
</feature>
<evidence type="ECO:0000256" key="2">
    <source>
        <dbReference type="SAM" id="MobiDB-lite"/>
    </source>
</evidence>
<comment type="caution">
    <text evidence="3">The sequence shown here is derived from an EMBL/GenBank/DDBJ whole genome shotgun (WGS) entry which is preliminary data.</text>
</comment>
<feature type="compositionally biased region" description="Polar residues" evidence="2">
    <location>
        <begin position="1"/>
        <end position="10"/>
    </location>
</feature>
<feature type="compositionally biased region" description="Acidic residues" evidence="2">
    <location>
        <begin position="459"/>
        <end position="470"/>
    </location>
</feature>
<reference evidence="3 4" key="1">
    <citation type="submission" date="2019-02" db="EMBL/GenBank/DDBJ databases">
        <title>Genome sequencing of the rare red list fungi Bondarzewia mesenterica.</title>
        <authorList>
            <person name="Buettner E."/>
            <person name="Kellner H."/>
        </authorList>
    </citation>
    <scope>NUCLEOTIDE SEQUENCE [LARGE SCALE GENOMIC DNA]</scope>
    <source>
        <strain evidence="3 4">DSM 108281</strain>
    </source>
</reference>
<proteinExistence type="predicted"/>
<dbReference type="Proteomes" id="UP000310158">
    <property type="component" value="Unassembled WGS sequence"/>
</dbReference>
<feature type="region of interest" description="Disordered" evidence="2">
    <location>
        <begin position="507"/>
        <end position="643"/>
    </location>
</feature>
<dbReference type="EMBL" id="SGPL01001171">
    <property type="protein sequence ID" value="THH04367.1"/>
    <property type="molecule type" value="Genomic_DNA"/>
</dbReference>
<name>A0A4S4L027_9AGAM</name>
<dbReference type="OrthoDB" id="3271284at2759"/>
<feature type="compositionally biased region" description="Basic and acidic residues" evidence="2">
    <location>
        <begin position="546"/>
        <end position="560"/>
    </location>
</feature>
<feature type="compositionally biased region" description="Low complexity" evidence="2">
    <location>
        <begin position="80"/>
        <end position="109"/>
    </location>
</feature>
<accession>A0A4S4L027</accession>
<sequence>MVPAPSSSTCRLAPSPTPRTTRERPRLPAGPRLPSGPRHRPAPQNESVRVPSTPSLPSDRADSPKPSLTARLSSSSQHLPTYSASGSSPSSSPQLSPTRSSSTVPSTKTLTPIRGPITRIQSDNASLGPSPSPAWKQASTTSLARTYTNLSAPPASSSLVPRGPAPPIASSIIAPSVIAPSLLASSFASTTSSAIRPVQKQTFLPTSPPISFTPPSLPYKPLTLDAAQWTFSSHELQRLVSSAIRESATEKFIRLLPPDVVEGKLVEDLERVNSERARAGEMALRSGSAQDAPAVPQRRRTDVRRVVQAGQQCLGAAGAHGADRADSAQLVHLRDMHRASALAVALRKLNASYARRTRDLGNSKERVGQLEAELEEAWKTAEEVAVEVDKTKAEVEKMREELERVRLEAKERDEQRTEIGVQVELEWEEISDRKGKGRARYLEDELETTEVEAQRAVDGDETEQDESWEETTVDGVSVIDMASVRHAEVIGVMGTAVVSKARLTMVASDDEADSRAARRRSTASQVSRVSAARKRSMRASKASLRIPRDRERGSADRGDGRSATSLSRGRSASPSGSRIAMPPVPSLPMSPIEMDDGLRIDEDGPTSFLEMEPRQVEGDDSGEEQVEQARAAADEEQEASGAF</sequence>
<feature type="compositionally biased region" description="Polar residues" evidence="2">
    <location>
        <begin position="44"/>
        <end position="56"/>
    </location>
</feature>
<feature type="compositionally biased region" description="Acidic residues" evidence="2">
    <location>
        <begin position="634"/>
        <end position="643"/>
    </location>
</feature>